<dbReference type="Proteomes" id="UP000287527">
    <property type="component" value="Unassembled WGS sequence"/>
</dbReference>
<name>A0A444GLI2_9FLAO</name>
<reference evidence="1 2" key="1">
    <citation type="submission" date="2019-01" db="EMBL/GenBank/DDBJ databases">
        <title>Flavobacterium sp. nov.,isolated from freshwater.</title>
        <authorList>
            <person name="Zhang R."/>
            <person name="Du Z.-J."/>
        </authorList>
    </citation>
    <scope>NUCLEOTIDE SEQUENCE [LARGE SCALE GENOMIC DNA]</scope>
    <source>
        <strain evidence="1 2">1E403</strain>
    </source>
</reference>
<evidence type="ECO:0000313" key="1">
    <source>
        <dbReference type="EMBL" id="RWW91844.1"/>
    </source>
</evidence>
<dbReference type="AlphaFoldDB" id="A0A444GLI2"/>
<dbReference type="OrthoDB" id="1132132at2"/>
<dbReference type="EMBL" id="SBII01000016">
    <property type="protein sequence ID" value="RWW91844.1"/>
    <property type="molecule type" value="Genomic_DNA"/>
</dbReference>
<sequence>MSIGKTYTVTGTSFTGSLVFNYDLNGVLTGFDLDGELTPQQIGWLYSGRFPFTEVGMKMFVAITNFTVHGGELDLSFENFWNMYGYKIGKKVMAENIWKRMSRADKIKALTAIKPYNAHLARHVRKDKAHASTYLNQRMYENDFNKF</sequence>
<accession>A0A444GLI2</accession>
<keyword evidence="2" id="KW-1185">Reference proteome</keyword>
<gene>
    <name evidence="1" type="ORF">EPI11_17535</name>
</gene>
<organism evidence="1 2">
    <name type="scientific">Flavobacterium cerinum</name>
    <dbReference type="NCBI Taxonomy" id="2502784"/>
    <lineage>
        <taxon>Bacteria</taxon>
        <taxon>Pseudomonadati</taxon>
        <taxon>Bacteroidota</taxon>
        <taxon>Flavobacteriia</taxon>
        <taxon>Flavobacteriales</taxon>
        <taxon>Flavobacteriaceae</taxon>
        <taxon>Flavobacterium</taxon>
    </lineage>
</organism>
<proteinExistence type="predicted"/>
<evidence type="ECO:0000313" key="2">
    <source>
        <dbReference type="Proteomes" id="UP000287527"/>
    </source>
</evidence>
<dbReference type="RefSeq" id="WP_128391296.1">
    <property type="nucleotide sequence ID" value="NZ_SBII01000016.1"/>
</dbReference>
<protein>
    <submittedName>
        <fullName evidence="1">Uncharacterized protein</fullName>
    </submittedName>
</protein>
<comment type="caution">
    <text evidence="1">The sequence shown here is derived from an EMBL/GenBank/DDBJ whole genome shotgun (WGS) entry which is preliminary data.</text>
</comment>